<evidence type="ECO:0000259" key="6">
    <source>
        <dbReference type="Pfam" id="PF04545"/>
    </source>
</evidence>
<dbReference type="InterPro" id="IPR013324">
    <property type="entry name" value="RNA_pol_sigma_r3/r4-like"/>
</dbReference>
<dbReference type="GO" id="GO:0003677">
    <property type="term" value="F:DNA binding"/>
    <property type="evidence" value="ECO:0007669"/>
    <property type="project" value="UniProtKB-KW"/>
</dbReference>
<feature type="domain" description="RNA polymerase sigma-70 region 4" evidence="6">
    <location>
        <begin position="167"/>
        <end position="215"/>
    </location>
</feature>
<dbReference type="InterPro" id="IPR007630">
    <property type="entry name" value="RNA_pol_sigma70_r4"/>
</dbReference>
<dbReference type="SUPFAM" id="SSF88946">
    <property type="entry name" value="Sigma2 domain of RNA polymerase sigma factors"/>
    <property type="match status" value="1"/>
</dbReference>
<keyword evidence="1" id="KW-0805">Transcription regulation</keyword>
<evidence type="ECO:0000256" key="2">
    <source>
        <dbReference type="ARBA" id="ARBA00023082"/>
    </source>
</evidence>
<sequence length="226" mass="25981">METRNKYIEDNLKLIWKEVHRQIGESSPIDKDDAFQEGALAMILALGRFDPSKGVKKSTYTTNFVKGYIQMLNRDITTVHIPLRVVTKAKEVIEKDIGHLTIPQIAEELSTSYETAAAALAFSTQHKTDQMENALFLSLTDDNEEYYSPYETFEDDLTTQDLIKQGIDQLSERERKVITLKYLFDYSSAEIAEEIRRTPSRVRQIEKEALKKLKKYLGGELSDYTV</sequence>
<dbReference type="InterPro" id="IPR000943">
    <property type="entry name" value="RNA_pol_sigma70"/>
</dbReference>
<protein>
    <submittedName>
        <fullName evidence="7">RNA polymerase sigma factor</fullName>
    </submittedName>
</protein>
<dbReference type="GO" id="GO:0016987">
    <property type="term" value="F:sigma factor activity"/>
    <property type="evidence" value="ECO:0007669"/>
    <property type="project" value="UniProtKB-KW"/>
</dbReference>
<dbReference type="PANTHER" id="PTHR30385">
    <property type="entry name" value="SIGMA FACTOR F FLAGELLAR"/>
    <property type="match status" value="1"/>
</dbReference>
<feature type="domain" description="RNA polymerase sigma-70 region 2" evidence="5">
    <location>
        <begin position="8"/>
        <end position="69"/>
    </location>
</feature>
<accession>A0AA96KRG6</accession>
<dbReference type="Pfam" id="PF04542">
    <property type="entry name" value="Sigma70_r2"/>
    <property type="match status" value="1"/>
</dbReference>
<keyword evidence="4" id="KW-0804">Transcription</keyword>
<keyword evidence="2" id="KW-0731">Sigma factor</keyword>
<evidence type="ECO:0000313" key="7">
    <source>
        <dbReference type="EMBL" id="WNO29906.1"/>
    </source>
</evidence>
<keyword evidence="3" id="KW-0238">DNA-binding</keyword>
<dbReference type="InterPro" id="IPR007627">
    <property type="entry name" value="RNA_pol_sigma70_r2"/>
</dbReference>
<dbReference type="SUPFAM" id="SSF88659">
    <property type="entry name" value="Sigma3 and sigma4 domains of RNA polymerase sigma factors"/>
    <property type="match status" value="1"/>
</dbReference>
<evidence type="ECO:0000256" key="3">
    <source>
        <dbReference type="ARBA" id="ARBA00023125"/>
    </source>
</evidence>
<dbReference type="PRINTS" id="PR00046">
    <property type="entry name" value="SIGMA70FCT"/>
</dbReference>
<organism evidence="7">
    <name type="scientific">Bacillus phage SDFMU_Pbc</name>
    <dbReference type="NCBI Taxonomy" id="3076135"/>
    <lineage>
        <taxon>Viruses</taxon>
        <taxon>Duplodnaviria</taxon>
        <taxon>Heunggongvirae</taxon>
        <taxon>Uroviricota</taxon>
        <taxon>Caudoviricetes</taxon>
        <taxon>Herelleviridae</taxon>
        <taxon>Bastillevirinae</taxon>
        <taxon>Agatevirus</taxon>
        <taxon>Agatevirus agate</taxon>
    </lineage>
</organism>
<name>A0AA96KRG6_9CAUD</name>
<dbReference type="EMBL" id="OQ884030">
    <property type="protein sequence ID" value="WNO29906.1"/>
    <property type="molecule type" value="Genomic_DNA"/>
</dbReference>
<evidence type="ECO:0000256" key="4">
    <source>
        <dbReference type="ARBA" id="ARBA00023163"/>
    </source>
</evidence>
<dbReference type="Pfam" id="PF04545">
    <property type="entry name" value="Sigma70_r4"/>
    <property type="match status" value="1"/>
</dbReference>
<proteinExistence type="predicted"/>
<dbReference type="Gene3D" id="1.10.1740.10">
    <property type="match status" value="1"/>
</dbReference>
<dbReference type="InterPro" id="IPR013325">
    <property type="entry name" value="RNA_pol_sigma_r2"/>
</dbReference>
<dbReference type="Gene3D" id="1.20.140.160">
    <property type="match status" value="1"/>
</dbReference>
<dbReference type="GO" id="GO:0006352">
    <property type="term" value="P:DNA-templated transcription initiation"/>
    <property type="evidence" value="ECO:0007669"/>
    <property type="project" value="InterPro"/>
</dbReference>
<dbReference type="CDD" id="cd06171">
    <property type="entry name" value="Sigma70_r4"/>
    <property type="match status" value="1"/>
</dbReference>
<evidence type="ECO:0000259" key="5">
    <source>
        <dbReference type="Pfam" id="PF04542"/>
    </source>
</evidence>
<dbReference type="InterPro" id="IPR014284">
    <property type="entry name" value="RNA_pol_sigma-70_dom"/>
</dbReference>
<evidence type="ECO:0000256" key="1">
    <source>
        <dbReference type="ARBA" id="ARBA00023015"/>
    </source>
</evidence>
<reference evidence="7" key="1">
    <citation type="submission" date="2023-04" db="EMBL/GenBank/DDBJ databases">
        <authorList>
            <person name="Zhang X."/>
        </authorList>
    </citation>
    <scope>NUCLEOTIDE SEQUENCE</scope>
</reference>
<dbReference type="NCBIfam" id="TIGR02937">
    <property type="entry name" value="sigma70-ECF"/>
    <property type="match status" value="1"/>
</dbReference>